<keyword evidence="2" id="KW-1185">Reference proteome</keyword>
<dbReference type="Proteomes" id="UP000199249">
    <property type="component" value="Unassembled WGS sequence"/>
</dbReference>
<sequence length="60" mass="6441">MNQPSQGTTTSQQIQEGLDAAYEHMLAFKRYKQTPVVIVQNGQVVAVSPDELPPAASKAA</sequence>
<dbReference type="RefSeq" id="WP_092738815.1">
    <property type="nucleotide sequence ID" value="NZ_FNOV01000004.1"/>
</dbReference>
<evidence type="ECO:0000313" key="2">
    <source>
        <dbReference type="Proteomes" id="UP000199249"/>
    </source>
</evidence>
<gene>
    <name evidence="1" type="ORF">SAMN04488069_104114</name>
</gene>
<evidence type="ECO:0000313" key="1">
    <source>
        <dbReference type="EMBL" id="SDX91364.1"/>
    </source>
</evidence>
<reference evidence="2" key="1">
    <citation type="submission" date="2016-10" db="EMBL/GenBank/DDBJ databases">
        <authorList>
            <person name="Varghese N."/>
            <person name="Submissions S."/>
        </authorList>
    </citation>
    <scope>NUCLEOTIDE SEQUENCE [LARGE SCALE GENOMIC DNA]</scope>
    <source>
        <strain evidence="2">CGMCC 1.8975</strain>
    </source>
</reference>
<organism evidence="1 2">
    <name type="scientific">Hymenobacter psychrophilus</name>
    <dbReference type="NCBI Taxonomy" id="651662"/>
    <lineage>
        <taxon>Bacteria</taxon>
        <taxon>Pseudomonadati</taxon>
        <taxon>Bacteroidota</taxon>
        <taxon>Cytophagia</taxon>
        <taxon>Cytophagales</taxon>
        <taxon>Hymenobacteraceae</taxon>
        <taxon>Hymenobacter</taxon>
    </lineage>
</organism>
<dbReference type="STRING" id="651662.SAMN04488069_104114"/>
<dbReference type="EMBL" id="FNOV01000004">
    <property type="protein sequence ID" value="SDX91364.1"/>
    <property type="molecule type" value="Genomic_DNA"/>
</dbReference>
<accession>A0A1H3FMJ1</accession>
<name>A0A1H3FMJ1_9BACT</name>
<protein>
    <submittedName>
        <fullName evidence="1">Uncharacterized protein</fullName>
    </submittedName>
</protein>
<dbReference type="OrthoDB" id="886830at2"/>
<proteinExistence type="predicted"/>
<dbReference type="AlphaFoldDB" id="A0A1H3FMJ1"/>